<dbReference type="GO" id="GO:0043161">
    <property type="term" value="P:proteasome-mediated ubiquitin-dependent protein catabolic process"/>
    <property type="evidence" value="ECO:0000318"/>
    <property type="project" value="GO_Central"/>
</dbReference>
<gene>
    <name evidence="4" type="ORF">NEMVEDRAFT_v1g169754</name>
</gene>
<dbReference type="InterPro" id="IPR011333">
    <property type="entry name" value="SKP1/BTB/POZ_sf"/>
</dbReference>
<dbReference type="Proteomes" id="UP000001593">
    <property type="component" value="Unassembled WGS sequence"/>
</dbReference>
<dbReference type="GO" id="GO:0031463">
    <property type="term" value="C:Cul3-RING ubiquitin ligase complex"/>
    <property type="evidence" value="ECO:0000318"/>
    <property type="project" value="GO_Central"/>
</dbReference>
<evidence type="ECO:0000256" key="1">
    <source>
        <dbReference type="ARBA" id="ARBA00022441"/>
    </source>
</evidence>
<organism evidence="4 5">
    <name type="scientific">Nematostella vectensis</name>
    <name type="common">Starlet sea anemone</name>
    <dbReference type="NCBI Taxonomy" id="45351"/>
    <lineage>
        <taxon>Eukaryota</taxon>
        <taxon>Metazoa</taxon>
        <taxon>Cnidaria</taxon>
        <taxon>Anthozoa</taxon>
        <taxon>Hexacorallia</taxon>
        <taxon>Actiniaria</taxon>
        <taxon>Edwardsiidae</taxon>
        <taxon>Nematostella</taxon>
    </lineage>
</organism>
<dbReference type="SMART" id="SM00225">
    <property type="entry name" value="BTB"/>
    <property type="match status" value="1"/>
</dbReference>
<dbReference type="InParanoid" id="A7SEQ3"/>
<keyword evidence="5" id="KW-1185">Reference proteome</keyword>
<evidence type="ECO:0000256" key="2">
    <source>
        <dbReference type="ARBA" id="ARBA00022737"/>
    </source>
</evidence>
<dbReference type="STRING" id="45351.A7SEQ3"/>
<dbReference type="OMA" id="TCKTHIL"/>
<dbReference type="FunCoup" id="A7SEQ3">
    <property type="interactions" value="332"/>
</dbReference>
<dbReference type="PRINTS" id="PR00501">
    <property type="entry name" value="KELCHREPEAT"/>
</dbReference>
<dbReference type="EMBL" id="DS469638">
    <property type="protein sequence ID" value="EDO37852.1"/>
    <property type="molecule type" value="Genomic_DNA"/>
</dbReference>
<dbReference type="eggNOG" id="KOG4441">
    <property type="taxonomic scope" value="Eukaryota"/>
</dbReference>
<dbReference type="PIRSF" id="PIRSF037037">
    <property type="entry name" value="Kelch-like_protein_gigaxonin"/>
    <property type="match status" value="1"/>
</dbReference>
<dbReference type="PhylomeDB" id="A7SEQ3"/>
<dbReference type="Gene3D" id="2.120.10.80">
    <property type="entry name" value="Kelch-type beta propeller"/>
    <property type="match status" value="2"/>
</dbReference>
<dbReference type="InterPro" id="IPR000210">
    <property type="entry name" value="BTB/POZ_dom"/>
</dbReference>
<dbReference type="Pfam" id="PF01344">
    <property type="entry name" value="Kelch_1"/>
    <property type="match status" value="3"/>
</dbReference>
<dbReference type="GO" id="GO:0005737">
    <property type="term" value="C:cytoplasm"/>
    <property type="evidence" value="ECO:0000318"/>
    <property type="project" value="GO_Central"/>
</dbReference>
<sequence length="539" mass="60271">MEMPSIVQSQSRLTFSRENHEKRLLELLNEQRKATKFCDVLLEVGDSEIAAHRAILSASIPVLSERLSDRKEGLKIKLEGLQHNAVKAIVDYLYTSCLDVPADSVLNVYLAARSLGMNELVSDLEDFIRKEILPTEWLAIRVFAVRNDVQELLAMVEEFIANNIEEIFQKQAFLKLPRLQVELTARHSEDIFRPCFEAYRYSVLQVDLNHIPCSSSKLFSGIVLLSLIRCWQQSPYTSSSRCHAMILCPASRLVMMNGRCSVGAAEVNGKLYAVGGYDRGQCLETVAYYDIQTNEWMPVTSLRRRRGRLQVAILGGKMYAVGGSDGHSELNSCECYDEASDSWHIVAPMNYCRSNFGMATINNRIYVVGGYQGSHNLKTAEVYNPDSNKWVMVTPMSSGRDNLSAVALDGKMYVLGGYNGWAYFNTVECYTPETDSWSFVTPMKFARRGAGAAAVGGYLYVIGGYDGTSFLTSCERYDPSTNEWTTIAEMNTPRHNVGVAVVNGLIFAVGGFNGSAFLKTMEYYDPKTNKWSSFVSSFT</sequence>
<dbReference type="PANTHER" id="PTHR45632">
    <property type="entry name" value="LD33804P"/>
    <property type="match status" value="1"/>
</dbReference>
<dbReference type="InterPro" id="IPR015915">
    <property type="entry name" value="Kelch-typ_b-propeller"/>
</dbReference>
<dbReference type="Gene3D" id="3.30.710.10">
    <property type="entry name" value="Potassium Channel Kv1.1, Chain A"/>
    <property type="match status" value="1"/>
</dbReference>
<keyword evidence="1" id="KW-0880">Kelch repeat</keyword>
<evidence type="ECO:0000313" key="4">
    <source>
        <dbReference type="EMBL" id="EDO37852.1"/>
    </source>
</evidence>
<dbReference type="InterPro" id="IPR017096">
    <property type="entry name" value="BTB-kelch_protein"/>
</dbReference>
<keyword evidence="2" id="KW-0677">Repeat</keyword>
<dbReference type="GO" id="GO:1990756">
    <property type="term" value="F:ubiquitin-like ligase-substrate adaptor activity"/>
    <property type="evidence" value="ECO:0000318"/>
    <property type="project" value="GO_Central"/>
</dbReference>
<dbReference type="SUPFAM" id="SSF117281">
    <property type="entry name" value="Kelch motif"/>
    <property type="match status" value="1"/>
</dbReference>
<reference evidence="4 5" key="1">
    <citation type="journal article" date="2007" name="Science">
        <title>Sea anemone genome reveals ancestral eumetazoan gene repertoire and genomic organization.</title>
        <authorList>
            <person name="Putnam N.H."/>
            <person name="Srivastava M."/>
            <person name="Hellsten U."/>
            <person name="Dirks B."/>
            <person name="Chapman J."/>
            <person name="Salamov A."/>
            <person name="Terry A."/>
            <person name="Shapiro H."/>
            <person name="Lindquist E."/>
            <person name="Kapitonov V.V."/>
            <person name="Jurka J."/>
            <person name="Genikhovich G."/>
            <person name="Grigoriev I.V."/>
            <person name="Lucas S.M."/>
            <person name="Steele R.E."/>
            <person name="Finnerty J.R."/>
            <person name="Technau U."/>
            <person name="Martindale M.Q."/>
            <person name="Rokhsar D.S."/>
        </authorList>
    </citation>
    <scope>NUCLEOTIDE SEQUENCE [LARGE SCALE GENOMIC DNA]</scope>
    <source>
        <strain evidence="5">CH2 X CH6</strain>
    </source>
</reference>
<dbReference type="Pfam" id="PF00651">
    <property type="entry name" value="BTB"/>
    <property type="match status" value="1"/>
</dbReference>
<feature type="domain" description="BTB" evidence="3">
    <location>
        <begin position="38"/>
        <end position="102"/>
    </location>
</feature>
<dbReference type="PANTHER" id="PTHR45632:SF26">
    <property type="entry name" value="BTB DOMAIN-CONTAINING PROTEIN"/>
    <property type="match status" value="1"/>
</dbReference>
<dbReference type="PROSITE" id="PS50097">
    <property type="entry name" value="BTB"/>
    <property type="match status" value="1"/>
</dbReference>
<accession>A7SEQ3</accession>
<evidence type="ECO:0000313" key="5">
    <source>
        <dbReference type="Proteomes" id="UP000001593"/>
    </source>
</evidence>
<dbReference type="InterPro" id="IPR006652">
    <property type="entry name" value="Kelch_1"/>
</dbReference>
<proteinExistence type="predicted"/>
<dbReference type="SMART" id="SM00612">
    <property type="entry name" value="Kelch"/>
    <property type="match status" value="6"/>
</dbReference>
<dbReference type="AlphaFoldDB" id="A7SEQ3"/>
<evidence type="ECO:0000259" key="3">
    <source>
        <dbReference type="PROSITE" id="PS50097"/>
    </source>
</evidence>
<protein>
    <recommendedName>
        <fullName evidence="3">BTB domain-containing protein</fullName>
    </recommendedName>
</protein>
<name>A7SEQ3_NEMVE</name>
<dbReference type="HOGENOM" id="CLU_004253_14_2_1"/>
<dbReference type="SUPFAM" id="SSF54695">
    <property type="entry name" value="POZ domain"/>
    <property type="match status" value="1"/>
</dbReference>
<dbReference type="Pfam" id="PF24681">
    <property type="entry name" value="Kelch_KLHDC2_KLHL20_DRC7"/>
    <property type="match status" value="1"/>
</dbReference>